<evidence type="ECO:0000313" key="1">
    <source>
        <dbReference type="EMBL" id="OFC37245.1"/>
    </source>
</evidence>
<dbReference type="RefSeq" id="WP_038472177.1">
    <property type="nucleotide sequence ID" value="NZ_JAAOMI010000043.1"/>
</dbReference>
<accession>A0A1E7YP82</accession>
<dbReference type="AlphaFoldDB" id="A0A1E7YP82"/>
<evidence type="ECO:0008006" key="3">
    <source>
        <dbReference type="Google" id="ProtNLM"/>
    </source>
</evidence>
<protein>
    <recommendedName>
        <fullName evidence="3">DUF1289 domain-containing protein</fullName>
    </recommendedName>
</protein>
<reference evidence="1 2" key="1">
    <citation type="submission" date="2016-06" db="EMBL/GenBank/DDBJ databases">
        <title>Gene turnover analysis identifies the evolutionary adaptation of the extremophile Acidithiobacillus caldus.</title>
        <authorList>
            <person name="Zhang X."/>
        </authorList>
    </citation>
    <scope>NUCLEOTIDE SEQUENCE [LARGE SCALE GENOMIC DNA]</scope>
    <source>
        <strain evidence="1 2">DX</strain>
    </source>
</reference>
<organism evidence="1 2">
    <name type="scientific">Acidithiobacillus caldus</name>
    <dbReference type="NCBI Taxonomy" id="33059"/>
    <lineage>
        <taxon>Bacteria</taxon>
        <taxon>Pseudomonadati</taxon>
        <taxon>Pseudomonadota</taxon>
        <taxon>Acidithiobacillia</taxon>
        <taxon>Acidithiobacillales</taxon>
        <taxon>Acidithiobacillaceae</taxon>
        <taxon>Acidithiobacillus</taxon>
    </lineage>
</organism>
<sequence>MPLEAKDSPCRGFCTTALGDDVCRSCGRTFEEVTGWIGYSEEQKQACWERLIREGWVDLDRTPLRGK</sequence>
<dbReference type="Proteomes" id="UP000175616">
    <property type="component" value="Unassembled WGS sequence"/>
</dbReference>
<dbReference type="EMBL" id="LZYE01000089">
    <property type="protein sequence ID" value="OFC37245.1"/>
    <property type="molecule type" value="Genomic_DNA"/>
</dbReference>
<name>A0A1E7YP82_9PROT</name>
<dbReference type="Pfam" id="PF06945">
    <property type="entry name" value="DUF1289"/>
    <property type="match status" value="1"/>
</dbReference>
<evidence type="ECO:0000313" key="2">
    <source>
        <dbReference type="Proteomes" id="UP000175616"/>
    </source>
</evidence>
<comment type="caution">
    <text evidence="1">The sequence shown here is derived from an EMBL/GenBank/DDBJ whole genome shotgun (WGS) entry which is preliminary data.</text>
</comment>
<gene>
    <name evidence="1" type="ORF">BAE27_04340</name>
</gene>
<proteinExistence type="predicted"/>
<dbReference type="InterPro" id="IPR010710">
    <property type="entry name" value="DUF1289"/>
</dbReference>